<evidence type="ECO:0000313" key="1">
    <source>
        <dbReference type="EMBL" id="KAJ2797926.1"/>
    </source>
</evidence>
<accession>A0A9W8LSK1</accession>
<proteinExistence type="predicted"/>
<name>A0A9W8LSK1_9FUNG</name>
<gene>
    <name evidence="1" type="ORF">H4R20_005008</name>
</gene>
<protein>
    <submittedName>
        <fullName evidence="1">Uncharacterized protein</fullName>
    </submittedName>
</protein>
<dbReference type="Gene3D" id="3.10.20.90">
    <property type="entry name" value="Phosphatidylinositol 3-kinase Catalytic Subunit, Chain A, domain 1"/>
    <property type="match status" value="1"/>
</dbReference>
<comment type="caution">
    <text evidence="1">The sequence shown here is derived from an EMBL/GenBank/DDBJ whole genome shotgun (WGS) entry which is preliminary data.</text>
</comment>
<organism evidence="1 2">
    <name type="scientific">Coemansia guatemalensis</name>
    <dbReference type="NCBI Taxonomy" id="2761395"/>
    <lineage>
        <taxon>Eukaryota</taxon>
        <taxon>Fungi</taxon>
        <taxon>Fungi incertae sedis</taxon>
        <taxon>Zoopagomycota</taxon>
        <taxon>Kickxellomycotina</taxon>
        <taxon>Kickxellomycetes</taxon>
        <taxon>Kickxellales</taxon>
        <taxon>Kickxellaceae</taxon>
        <taxon>Coemansia</taxon>
    </lineage>
</organism>
<keyword evidence="2" id="KW-1185">Reference proteome</keyword>
<dbReference type="EMBL" id="JANBUO010001516">
    <property type="protein sequence ID" value="KAJ2797926.1"/>
    <property type="molecule type" value="Genomic_DNA"/>
</dbReference>
<evidence type="ECO:0000313" key="2">
    <source>
        <dbReference type="Proteomes" id="UP001140094"/>
    </source>
</evidence>
<sequence length="169" mass="18960">MIRAQTIARLPQITKLDGSLITTAERTEMERYYLALCARSVPAGTTEDALDKQFPRFKKLVQVHGLPTSIGQRSDALSLKSRLAATAIELVCDLEDDEPLAVLHRPLIHTMLVRQLRPIAMRLAKSRSFKLFLRPAGATHWTHLDSDARPLSFYGLDDQSVVRVVRGTQ</sequence>
<dbReference type="Proteomes" id="UP001140094">
    <property type="component" value="Unassembled WGS sequence"/>
</dbReference>
<dbReference type="OrthoDB" id="5273213at2759"/>
<reference evidence="1" key="1">
    <citation type="submission" date="2022-07" db="EMBL/GenBank/DDBJ databases">
        <title>Phylogenomic reconstructions and comparative analyses of Kickxellomycotina fungi.</title>
        <authorList>
            <person name="Reynolds N.K."/>
            <person name="Stajich J.E."/>
            <person name="Barry K."/>
            <person name="Grigoriev I.V."/>
            <person name="Crous P."/>
            <person name="Smith M.E."/>
        </authorList>
    </citation>
    <scope>NUCLEOTIDE SEQUENCE</scope>
    <source>
        <strain evidence="1">NRRL 1565</strain>
    </source>
</reference>
<dbReference type="AlphaFoldDB" id="A0A9W8LSK1"/>